<feature type="non-terminal residue" evidence="2">
    <location>
        <position position="61"/>
    </location>
</feature>
<dbReference type="Proteomes" id="UP000823775">
    <property type="component" value="Unassembled WGS sequence"/>
</dbReference>
<keyword evidence="3" id="KW-1185">Reference proteome</keyword>
<comment type="caution">
    <text evidence="2">The sequence shown here is derived from an EMBL/GenBank/DDBJ whole genome shotgun (WGS) entry which is preliminary data.</text>
</comment>
<feature type="region of interest" description="Disordered" evidence="1">
    <location>
        <begin position="17"/>
        <end position="43"/>
    </location>
</feature>
<evidence type="ECO:0000256" key="1">
    <source>
        <dbReference type="SAM" id="MobiDB-lite"/>
    </source>
</evidence>
<proteinExistence type="predicted"/>
<sequence length="61" mass="6571">TMASCANKGKKVEIANKGFKKLRKGTKGSSSSAARAPPARRFRAKVVEPHGLKLFNAQKES</sequence>
<protein>
    <submittedName>
        <fullName evidence="2">Uncharacterized protein</fullName>
    </submittedName>
</protein>
<accession>A0ABS8V9Y6</accession>
<feature type="non-terminal residue" evidence="2">
    <location>
        <position position="1"/>
    </location>
</feature>
<dbReference type="EMBL" id="JACEIK010003921">
    <property type="protein sequence ID" value="MCD9643549.1"/>
    <property type="molecule type" value="Genomic_DNA"/>
</dbReference>
<reference evidence="2 3" key="1">
    <citation type="journal article" date="2021" name="BMC Genomics">
        <title>Datura genome reveals duplications of psychoactive alkaloid biosynthetic genes and high mutation rate following tissue culture.</title>
        <authorList>
            <person name="Rajewski A."/>
            <person name="Carter-House D."/>
            <person name="Stajich J."/>
            <person name="Litt A."/>
        </authorList>
    </citation>
    <scope>NUCLEOTIDE SEQUENCE [LARGE SCALE GENOMIC DNA]</scope>
    <source>
        <strain evidence="2">AR-01</strain>
    </source>
</reference>
<name>A0ABS8V9Y6_DATST</name>
<evidence type="ECO:0000313" key="2">
    <source>
        <dbReference type="EMBL" id="MCD9643549.1"/>
    </source>
</evidence>
<evidence type="ECO:0000313" key="3">
    <source>
        <dbReference type="Proteomes" id="UP000823775"/>
    </source>
</evidence>
<organism evidence="2 3">
    <name type="scientific">Datura stramonium</name>
    <name type="common">Jimsonweed</name>
    <name type="synonym">Common thornapple</name>
    <dbReference type="NCBI Taxonomy" id="4076"/>
    <lineage>
        <taxon>Eukaryota</taxon>
        <taxon>Viridiplantae</taxon>
        <taxon>Streptophyta</taxon>
        <taxon>Embryophyta</taxon>
        <taxon>Tracheophyta</taxon>
        <taxon>Spermatophyta</taxon>
        <taxon>Magnoliopsida</taxon>
        <taxon>eudicotyledons</taxon>
        <taxon>Gunneridae</taxon>
        <taxon>Pentapetalae</taxon>
        <taxon>asterids</taxon>
        <taxon>lamiids</taxon>
        <taxon>Solanales</taxon>
        <taxon>Solanaceae</taxon>
        <taxon>Solanoideae</taxon>
        <taxon>Datureae</taxon>
        <taxon>Datura</taxon>
    </lineage>
</organism>
<gene>
    <name evidence="2" type="ORF">HAX54_031132</name>
</gene>